<evidence type="ECO:0000313" key="10">
    <source>
        <dbReference type="Proteomes" id="UP000429523"/>
    </source>
</evidence>
<dbReference type="Proteomes" id="UP000440367">
    <property type="component" value="Unassembled WGS sequence"/>
</dbReference>
<evidence type="ECO:0000313" key="14">
    <source>
        <dbReference type="Proteomes" id="UP000440732"/>
    </source>
</evidence>
<dbReference type="EMBL" id="QXFX01001941">
    <property type="protein sequence ID" value="KAE9082733.1"/>
    <property type="molecule type" value="Genomic_DNA"/>
</dbReference>
<evidence type="ECO:0000313" key="16">
    <source>
        <dbReference type="Proteomes" id="UP000460718"/>
    </source>
</evidence>
<dbReference type="Proteomes" id="UP000437068">
    <property type="component" value="Unassembled WGS sequence"/>
</dbReference>
<evidence type="ECO:0000313" key="4">
    <source>
        <dbReference type="EMBL" id="KAE9090441.1"/>
    </source>
</evidence>
<gene>
    <name evidence="9" type="ORF">PF001_g12165</name>
    <name evidence="7" type="ORF">PF002_g20359</name>
    <name evidence="8" type="ORF">PF004_g6153</name>
    <name evidence="6" type="ORF">PF005_g19057</name>
    <name evidence="5" type="ORF">PF006_g21598</name>
    <name evidence="4" type="ORF">PF007_g19236</name>
    <name evidence="1" type="ORF">PF009_g20008</name>
    <name evidence="3" type="ORF">PF010_g21466</name>
    <name evidence="2" type="ORF">PF011_g11581</name>
</gene>
<evidence type="ECO:0000313" key="12">
    <source>
        <dbReference type="Proteomes" id="UP000437068"/>
    </source>
</evidence>
<evidence type="ECO:0000313" key="8">
    <source>
        <dbReference type="EMBL" id="KAE9243385.1"/>
    </source>
</evidence>
<dbReference type="Proteomes" id="UP000440732">
    <property type="component" value="Unassembled WGS sequence"/>
</dbReference>
<evidence type="ECO:0000313" key="9">
    <source>
        <dbReference type="EMBL" id="KAE9306351.1"/>
    </source>
</evidence>
<dbReference type="EMBL" id="QXFW01000646">
    <property type="protein sequence ID" value="KAE9006446.1"/>
    <property type="molecule type" value="Genomic_DNA"/>
</dbReference>
<dbReference type="EMBL" id="QXGD01001475">
    <property type="protein sequence ID" value="KAE9205333.1"/>
    <property type="molecule type" value="Genomic_DNA"/>
</dbReference>
<comment type="caution">
    <text evidence="2">The sequence shown here is derived from an EMBL/GenBank/DDBJ whole genome shotgun (WGS) entry which is preliminary data.</text>
</comment>
<dbReference type="Proteomes" id="UP000441208">
    <property type="component" value="Unassembled WGS sequence"/>
</dbReference>
<dbReference type="Proteomes" id="UP000429523">
    <property type="component" value="Unassembled WGS sequence"/>
</dbReference>
<accession>A0A6A3KG78</accession>
<dbReference type="Proteomes" id="UP000433483">
    <property type="component" value="Unassembled WGS sequence"/>
</dbReference>
<proteinExistence type="predicted"/>
<sequence length="69" mass="7207">MSCIAATTSSWLCFCTSSYVAILSNASSSTITGSSHNTVANNEWIFVIDAGVSSQGGLGNAMIHFSRSR</sequence>
<evidence type="ECO:0000313" key="7">
    <source>
        <dbReference type="EMBL" id="KAE9205333.1"/>
    </source>
</evidence>
<dbReference type="EMBL" id="QXGF01001454">
    <property type="protein sequence ID" value="KAE8929891.1"/>
    <property type="molecule type" value="Genomic_DNA"/>
</dbReference>
<dbReference type="Proteomes" id="UP000476176">
    <property type="component" value="Unassembled WGS sequence"/>
</dbReference>
<evidence type="ECO:0000313" key="11">
    <source>
        <dbReference type="Proteomes" id="UP000433483"/>
    </source>
</evidence>
<reference evidence="16 17" key="1">
    <citation type="submission" date="2018-09" db="EMBL/GenBank/DDBJ databases">
        <title>Genomic investigation of the strawberry pathogen Phytophthora fragariae indicates pathogenicity is determined by transcriptional variation in three key races.</title>
        <authorList>
            <person name="Adams T.M."/>
            <person name="Armitage A.D."/>
            <person name="Sobczyk M.K."/>
            <person name="Bates H.J."/>
            <person name="Dunwell J.M."/>
            <person name="Nellist C.F."/>
            <person name="Harrison R.J."/>
        </authorList>
    </citation>
    <scope>NUCLEOTIDE SEQUENCE [LARGE SCALE GENOMIC DNA]</scope>
    <source>
        <strain evidence="9 12">A4</strain>
        <strain evidence="7 13">BC-1</strain>
        <strain evidence="8 17">BC-23</strain>
        <strain evidence="6 11">NOV-27</strain>
        <strain evidence="5 14">NOV-5</strain>
        <strain evidence="4 15">NOV-71</strain>
        <strain evidence="1 10">NOV-9</strain>
        <strain evidence="3 18">ONT-3</strain>
        <strain evidence="2 16">SCRP245</strain>
    </source>
</reference>
<evidence type="ECO:0000313" key="18">
    <source>
        <dbReference type="Proteomes" id="UP000488956"/>
    </source>
</evidence>
<dbReference type="EMBL" id="QXFZ01001440">
    <property type="protein sequence ID" value="KAE9090441.1"/>
    <property type="molecule type" value="Genomic_DNA"/>
</dbReference>
<evidence type="ECO:0000313" key="1">
    <source>
        <dbReference type="EMBL" id="KAE8929891.1"/>
    </source>
</evidence>
<dbReference type="EMBL" id="QXGB01001430">
    <property type="protein sequence ID" value="KAE9190910.1"/>
    <property type="molecule type" value="Genomic_DNA"/>
</dbReference>
<evidence type="ECO:0000313" key="3">
    <source>
        <dbReference type="EMBL" id="KAE9082733.1"/>
    </source>
</evidence>
<dbReference type="EMBL" id="QXGC01000244">
    <property type="protein sequence ID" value="KAE9243385.1"/>
    <property type="molecule type" value="Genomic_DNA"/>
</dbReference>
<evidence type="ECO:0000313" key="2">
    <source>
        <dbReference type="EMBL" id="KAE9006446.1"/>
    </source>
</evidence>
<evidence type="ECO:0000313" key="15">
    <source>
        <dbReference type="Proteomes" id="UP000441208"/>
    </source>
</evidence>
<dbReference type="EMBL" id="QXGA01002011">
    <property type="protein sequence ID" value="KAE9105605.1"/>
    <property type="molecule type" value="Genomic_DNA"/>
</dbReference>
<dbReference type="Proteomes" id="UP000488956">
    <property type="component" value="Unassembled WGS sequence"/>
</dbReference>
<organism evidence="2 16">
    <name type="scientific">Phytophthora fragariae</name>
    <dbReference type="NCBI Taxonomy" id="53985"/>
    <lineage>
        <taxon>Eukaryota</taxon>
        <taxon>Sar</taxon>
        <taxon>Stramenopiles</taxon>
        <taxon>Oomycota</taxon>
        <taxon>Peronosporomycetes</taxon>
        <taxon>Peronosporales</taxon>
        <taxon>Peronosporaceae</taxon>
        <taxon>Phytophthora</taxon>
    </lineage>
</organism>
<keyword evidence="11" id="KW-1185">Reference proteome</keyword>
<evidence type="ECO:0000313" key="6">
    <source>
        <dbReference type="EMBL" id="KAE9190910.1"/>
    </source>
</evidence>
<dbReference type="AlphaFoldDB" id="A0A6A3KG78"/>
<protein>
    <submittedName>
        <fullName evidence="2">Uncharacterized protein</fullName>
    </submittedName>
</protein>
<evidence type="ECO:0000313" key="17">
    <source>
        <dbReference type="Proteomes" id="UP000476176"/>
    </source>
</evidence>
<dbReference type="Proteomes" id="UP000460718">
    <property type="component" value="Unassembled WGS sequence"/>
</dbReference>
<name>A0A6A3KG78_9STRA</name>
<evidence type="ECO:0000313" key="13">
    <source>
        <dbReference type="Proteomes" id="UP000440367"/>
    </source>
</evidence>
<dbReference type="EMBL" id="QXGE01000666">
    <property type="protein sequence ID" value="KAE9306351.1"/>
    <property type="molecule type" value="Genomic_DNA"/>
</dbReference>
<evidence type="ECO:0000313" key="5">
    <source>
        <dbReference type="EMBL" id="KAE9105605.1"/>
    </source>
</evidence>